<proteinExistence type="predicted"/>
<gene>
    <name evidence="2" type="ORF">N7Z68_07310</name>
</gene>
<feature type="compositionally biased region" description="Basic and acidic residues" evidence="1">
    <location>
        <begin position="1"/>
        <end position="10"/>
    </location>
</feature>
<organism evidence="2 3">
    <name type="scientific">Alkalihalobacterium chitinilyticum</name>
    <dbReference type="NCBI Taxonomy" id="2980103"/>
    <lineage>
        <taxon>Bacteria</taxon>
        <taxon>Bacillati</taxon>
        <taxon>Bacillota</taxon>
        <taxon>Bacilli</taxon>
        <taxon>Bacillales</taxon>
        <taxon>Bacillaceae</taxon>
        <taxon>Alkalihalobacterium</taxon>
    </lineage>
</organism>
<evidence type="ECO:0000256" key="1">
    <source>
        <dbReference type="SAM" id="MobiDB-lite"/>
    </source>
</evidence>
<sequence length="163" mass="19179">MEKFIDDKKGNSQSHQKLRIQKPHTPNEFDEKYITVQVTESTLDWIVNKKKVKGITDLTIRLIEDKMVINGTAKKLKIPIHFQIVLRPLEANNRHLSFQVTDLKPVNQHWITTKLLNKPPLIRYHKGIINLNLNHIEQAKSIRFGNLKLFEVRDEKLWIGVQF</sequence>
<feature type="region of interest" description="Disordered" evidence="1">
    <location>
        <begin position="1"/>
        <end position="22"/>
    </location>
</feature>
<evidence type="ECO:0000313" key="2">
    <source>
        <dbReference type="EMBL" id="MDE5413190.1"/>
    </source>
</evidence>
<name>A0ABT5VD23_9BACI</name>
<protein>
    <recommendedName>
        <fullName evidence="4">DUF2140 family protein</fullName>
    </recommendedName>
</protein>
<accession>A0ABT5VD23</accession>
<evidence type="ECO:0008006" key="4">
    <source>
        <dbReference type="Google" id="ProtNLM"/>
    </source>
</evidence>
<dbReference type="Proteomes" id="UP001148125">
    <property type="component" value="Unassembled WGS sequence"/>
</dbReference>
<comment type="caution">
    <text evidence="2">The sequence shown here is derived from an EMBL/GenBank/DDBJ whole genome shotgun (WGS) entry which is preliminary data.</text>
</comment>
<keyword evidence="3" id="KW-1185">Reference proteome</keyword>
<dbReference type="EMBL" id="JAOTPO010000004">
    <property type="protein sequence ID" value="MDE5413190.1"/>
    <property type="molecule type" value="Genomic_DNA"/>
</dbReference>
<dbReference type="RefSeq" id="WP_275117817.1">
    <property type="nucleotide sequence ID" value="NZ_JAOTPO010000004.1"/>
</dbReference>
<reference evidence="2" key="1">
    <citation type="submission" date="2024-05" db="EMBL/GenBank/DDBJ databases">
        <title>Alkalihalobacillus sp. strain MEB203 novel alkaliphilic bacterium from Lonar Lake, India.</title>
        <authorList>
            <person name="Joshi A."/>
            <person name="Thite S."/>
            <person name="Mengade P."/>
        </authorList>
    </citation>
    <scope>NUCLEOTIDE SEQUENCE</scope>
    <source>
        <strain evidence="2">MEB 203</strain>
    </source>
</reference>
<evidence type="ECO:0000313" key="3">
    <source>
        <dbReference type="Proteomes" id="UP001148125"/>
    </source>
</evidence>